<evidence type="ECO:0000313" key="3">
    <source>
        <dbReference type="EMBL" id="CAA3003075.1"/>
    </source>
</evidence>
<keyword evidence="2" id="KW-0812">Transmembrane</keyword>
<feature type="compositionally biased region" description="Low complexity" evidence="1">
    <location>
        <begin position="1"/>
        <end position="14"/>
    </location>
</feature>
<evidence type="ECO:0000313" key="4">
    <source>
        <dbReference type="Proteomes" id="UP000594638"/>
    </source>
</evidence>
<name>A0A8S0TFR6_OLEEU</name>
<reference evidence="3 4" key="1">
    <citation type="submission" date="2019-12" db="EMBL/GenBank/DDBJ databases">
        <authorList>
            <person name="Alioto T."/>
            <person name="Alioto T."/>
            <person name="Gomez Garrido J."/>
        </authorList>
    </citation>
    <scope>NUCLEOTIDE SEQUENCE [LARGE SCALE GENOMIC DNA]</scope>
</reference>
<evidence type="ECO:0000256" key="1">
    <source>
        <dbReference type="SAM" id="MobiDB-lite"/>
    </source>
</evidence>
<dbReference type="Gramene" id="OE9A096742T1">
    <property type="protein sequence ID" value="OE9A096742C1"/>
    <property type="gene ID" value="OE9A096742"/>
</dbReference>
<dbReference type="AlphaFoldDB" id="A0A8S0TFR6"/>
<dbReference type="EMBL" id="CACTIH010005913">
    <property type="protein sequence ID" value="CAA3003075.1"/>
    <property type="molecule type" value="Genomic_DNA"/>
</dbReference>
<accession>A0A8S0TFR6</accession>
<keyword evidence="2" id="KW-1133">Transmembrane helix</keyword>
<dbReference type="Proteomes" id="UP000594638">
    <property type="component" value="Unassembled WGS sequence"/>
</dbReference>
<gene>
    <name evidence="3" type="ORF">OLEA9_A096742</name>
</gene>
<protein>
    <submittedName>
        <fullName evidence="3">Uncharacterized protein</fullName>
    </submittedName>
</protein>
<feature type="region of interest" description="Disordered" evidence="1">
    <location>
        <begin position="1"/>
        <end position="27"/>
    </location>
</feature>
<comment type="caution">
    <text evidence="3">The sequence shown here is derived from an EMBL/GenBank/DDBJ whole genome shotgun (WGS) entry which is preliminary data.</text>
</comment>
<keyword evidence="4" id="KW-1185">Reference proteome</keyword>
<evidence type="ECO:0000256" key="2">
    <source>
        <dbReference type="SAM" id="Phobius"/>
    </source>
</evidence>
<feature type="transmembrane region" description="Helical" evidence="2">
    <location>
        <begin position="30"/>
        <end position="52"/>
    </location>
</feature>
<organism evidence="3 4">
    <name type="scientific">Olea europaea subsp. europaea</name>
    <dbReference type="NCBI Taxonomy" id="158383"/>
    <lineage>
        <taxon>Eukaryota</taxon>
        <taxon>Viridiplantae</taxon>
        <taxon>Streptophyta</taxon>
        <taxon>Embryophyta</taxon>
        <taxon>Tracheophyta</taxon>
        <taxon>Spermatophyta</taxon>
        <taxon>Magnoliopsida</taxon>
        <taxon>eudicotyledons</taxon>
        <taxon>Gunneridae</taxon>
        <taxon>Pentapetalae</taxon>
        <taxon>asterids</taxon>
        <taxon>lamiids</taxon>
        <taxon>Lamiales</taxon>
        <taxon>Oleaceae</taxon>
        <taxon>Oleeae</taxon>
        <taxon>Olea</taxon>
    </lineage>
</organism>
<sequence>MTTSNTTTSTVSPQPTSPPSALPNKSNPKLHHLTAIVTASTIIAITTSVIFNHRHTQTLLHRIGKKKQTRYITATTPLAQPQQPHHHHTSRFPPLPSHTSTTTTTTIALHNTALHTCLLRSADRSFLQAALRCRRYVRQPVHFTSPSSLCATVLPTSDVVFCQQSSLGGAIR</sequence>
<keyword evidence="2" id="KW-0472">Membrane</keyword>
<proteinExistence type="predicted"/>
<feature type="region of interest" description="Disordered" evidence="1">
    <location>
        <begin position="79"/>
        <end position="102"/>
    </location>
</feature>